<dbReference type="InterPro" id="IPR025075">
    <property type="entry name" value="DUF3916"/>
</dbReference>
<accession>A0A1A9PNS4</accession>
<evidence type="ECO:0000313" key="2">
    <source>
        <dbReference type="Proteomes" id="UP000220621"/>
    </source>
</evidence>
<reference evidence="1 2" key="1">
    <citation type="submission" date="2017-09" db="EMBL/GenBank/DDBJ databases">
        <title>Large-scale bioinformatics analysis of Bacillus genomes uncovers conserved roles of natural products in bacterial physiology.</title>
        <authorList>
            <consortium name="Agbiome Team Llc"/>
            <person name="Bleich R.M."/>
            <person name="Grubbs K.J."/>
            <person name="Santa Maria K.C."/>
            <person name="Allen S.E."/>
            <person name="Farag S."/>
            <person name="Shank E.A."/>
            <person name="Bowers A."/>
        </authorList>
    </citation>
    <scope>NUCLEOTIDE SEQUENCE [LARGE SCALE GENOMIC DNA]</scope>
    <source>
        <strain evidence="1 2">AFS010764</strain>
    </source>
</reference>
<comment type="caution">
    <text evidence="1">The sequence shown here is derived from an EMBL/GenBank/DDBJ whole genome shotgun (WGS) entry which is preliminary data.</text>
</comment>
<dbReference type="EMBL" id="NUDL01000024">
    <property type="protein sequence ID" value="PEM57060.1"/>
    <property type="molecule type" value="Genomic_DNA"/>
</dbReference>
<proteinExistence type="predicted"/>
<sequence length="169" mass="20326">MREKKIRGMKRKTNTMIKRIEEHTKTFPSAFYDDEYWYMLLPVSQAFINSCKTPSKVKRLCIQTLLNQAQHLIKIKPSDTHTYRVVVLISIENLWRSQIIVFKNDDYFQNFFNRNNEFQKWISLSNESDFWKTWGISICPTVQTLHFEEVIYNEDAIDEKEIWFVGELS</sequence>
<organism evidence="1 2">
    <name type="scientific">Bacillus wiedmannii</name>
    <dbReference type="NCBI Taxonomy" id="1890302"/>
    <lineage>
        <taxon>Bacteria</taxon>
        <taxon>Bacillati</taxon>
        <taxon>Bacillota</taxon>
        <taxon>Bacilli</taxon>
        <taxon>Bacillales</taxon>
        <taxon>Bacillaceae</taxon>
        <taxon>Bacillus</taxon>
        <taxon>Bacillus cereus group</taxon>
    </lineage>
</organism>
<protein>
    <submittedName>
        <fullName evidence="1">DUF3916 domain-containing protein</fullName>
    </submittedName>
</protein>
<evidence type="ECO:0000313" key="1">
    <source>
        <dbReference type="EMBL" id="PEM57060.1"/>
    </source>
</evidence>
<dbReference type="AlphaFoldDB" id="A0A1A9PNS4"/>
<dbReference type="RefSeq" id="WP_064476906.1">
    <property type="nucleotide sequence ID" value="NZ_JAKGBO010000016.1"/>
</dbReference>
<dbReference type="Proteomes" id="UP000220621">
    <property type="component" value="Unassembled WGS sequence"/>
</dbReference>
<dbReference type="Pfam" id="PF13079">
    <property type="entry name" value="DUF3916"/>
    <property type="match status" value="1"/>
</dbReference>
<gene>
    <name evidence="1" type="ORF">CN611_09015</name>
</gene>
<name>A0A1A9PNS4_9BACI</name>